<feature type="domain" description="FAD-binding" evidence="6">
    <location>
        <begin position="40"/>
        <end position="99"/>
    </location>
</feature>
<proteinExistence type="inferred from homology"/>
<dbReference type="Gene3D" id="3.50.50.60">
    <property type="entry name" value="FAD/NAD(P)-binding domain"/>
    <property type="match status" value="1"/>
</dbReference>
<organism evidence="7 8">
    <name type="scientific">Cordyceps fumosorosea (strain ARSEF 2679)</name>
    <name type="common">Isaria fumosorosea</name>
    <dbReference type="NCBI Taxonomy" id="1081104"/>
    <lineage>
        <taxon>Eukaryota</taxon>
        <taxon>Fungi</taxon>
        <taxon>Dikarya</taxon>
        <taxon>Ascomycota</taxon>
        <taxon>Pezizomycotina</taxon>
        <taxon>Sordariomycetes</taxon>
        <taxon>Hypocreomycetidae</taxon>
        <taxon>Hypocreales</taxon>
        <taxon>Cordycipitaceae</taxon>
        <taxon>Cordyceps</taxon>
    </lineage>
</organism>
<evidence type="ECO:0000313" key="7">
    <source>
        <dbReference type="EMBL" id="OAA53000.1"/>
    </source>
</evidence>
<dbReference type="InterPro" id="IPR036188">
    <property type="entry name" value="FAD/NAD-bd_sf"/>
</dbReference>
<evidence type="ECO:0000313" key="8">
    <source>
        <dbReference type="Proteomes" id="UP000076744"/>
    </source>
</evidence>
<accession>A0A162M9M9</accession>
<dbReference type="PANTHER" id="PTHR13789:SF309">
    <property type="entry name" value="PUTATIVE (AFU_ORTHOLOGUE AFUA_6G14510)-RELATED"/>
    <property type="match status" value="1"/>
</dbReference>
<reference evidence="7 8" key="1">
    <citation type="journal article" date="2016" name="Genome Biol. Evol.">
        <title>Divergent and convergent evolution of fungal pathogenicity.</title>
        <authorList>
            <person name="Shang Y."/>
            <person name="Xiao G."/>
            <person name="Zheng P."/>
            <person name="Cen K."/>
            <person name="Zhan S."/>
            <person name="Wang C."/>
        </authorList>
    </citation>
    <scope>NUCLEOTIDE SEQUENCE [LARGE SCALE GENOMIC DNA]</scope>
    <source>
        <strain evidence="7 8">ARSEF 2679</strain>
    </source>
</reference>
<dbReference type="Pfam" id="PF01494">
    <property type="entry name" value="FAD_binding_3"/>
    <property type="match status" value="1"/>
</dbReference>
<dbReference type="GO" id="GO:0004497">
    <property type="term" value="F:monooxygenase activity"/>
    <property type="evidence" value="ECO:0007669"/>
    <property type="project" value="UniProtKB-KW"/>
</dbReference>
<dbReference type="Proteomes" id="UP000076744">
    <property type="component" value="Unassembled WGS sequence"/>
</dbReference>
<dbReference type="SUPFAM" id="SSF51905">
    <property type="entry name" value="FAD/NAD(P)-binding domain"/>
    <property type="match status" value="1"/>
</dbReference>
<dbReference type="InterPro" id="IPR002938">
    <property type="entry name" value="FAD-bd"/>
</dbReference>
<protein>
    <submittedName>
        <fullName evidence="7">Monooxygenase, FAD-binding protein</fullName>
    </submittedName>
</protein>
<dbReference type="AlphaFoldDB" id="A0A162M9M9"/>
<dbReference type="STRING" id="1081104.A0A162M9M9"/>
<dbReference type="InterPro" id="IPR050493">
    <property type="entry name" value="FAD-dep_Monooxygenase_BioMet"/>
</dbReference>
<evidence type="ECO:0000256" key="2">
    <source>
        <dbReference type="ARBA" id="ARBA00022630"/>
    </source>
</evidence>
<name>A0A162M9M9_CORFA</name>
<dbReference type="GO" id="GO:0071949">
    <property type="term" value="F:FAD binding"/>
    <property type="evidence" value="ECO:0007669"/>
    <property type="project" value="InterPro"/>
</dbReference>
<keyword evidence="3" id="KW-0274">FAD</keyword>
<dbReference type="EMBL" id="AZHB01000042">
    <property type="protein sequence ID" value="OAA53000.1"/>
    <property type="molecule type" value="Genomic_DNA"/>
</dbReference>
<evidence type="ECO:0000256" key="1">
    <source>
        <dbReference type="ARBA" id="ARBA00007992"/>
    </source>
</evidence>
<evidence type="ECO:0000256" key="3">
    <source>
        <dbReference type="ARBA" id="ARBA00022827"/>
    </source>
</evidence>
<dbReference type="GeneID" id="30025460"/>
<dbReference type="RefSeq" id="XP_018700085.1">
    <property type="nucleotide sequence ID" value="XM_018852771.1"/>
</dbReference>
<evidence type="ECO:0000256" key="5">
    <source>
        <dbReference type="ARBA" id="ARBA00023033"/>
    </source>
</evidence>
<keyword evidence="4" id="KW-0560">Oxidoreductase</keyword>
<evidence type="ECO:0000259" key="6">
    <source>
        <dbReference type="Pfam" id="PF01494"/>
    </source>
</evidence>
<gene>
    <name evidence="7" type="ORF">ISF_09168</name>
</gene>
<keyword evidence="5 7" id="KW-0503">Monooxygenase</keyword>
<comment type="similarity">
    <text evidence="1">Belongs to the paxM FAD-dependent monooxygenase family.</text>
</comment>
<comment type="caution">
    <text evidence="7">The sequence shown here is derived from an EMBL/GenBank/DDBJ whole genome shotgun (WGS) entry which is preliminary data.</text>
</comment>
<dbReference type="OrthoDB" id="5428495at2759"/>
<sequence>MKQHYSTFDPTIQKVLAKVENCLGWKLADIPPLPQWLGKSGRGILMGDAAHAMLPYLAHGAATSTKDGTALAECISRALRLDDIPKVLPAFQEIRKPRCEIIQAGSRANGDIWHLPDRSEQERCGCAMGGETGDSSDAESNSNH</sequence>
<keyword evidence="8" id="KW-1185">Reference proteome</keyword>
<dbReference type="PANTHER" id="PTHR13789">
    <property type="entry name" value="MONOOXYGENASE"/>
    <property type="match status" value="1"/>
</dbReference>
<keyword evidence="2" id="KW-0285">Flavoprotein</keyword>
<evidence type="ECO:0000256" key="4">
    <source>
        <dbReference type="ARBA" id="ARBA00023002"/>
    </source>
</evidence>